<comment type="function">
    <text evidence="10">Pulmonary surfactant-associated proteins promote alveolar stability by lowering the surface tension at the air-liquid interface in the peripheral air spaces. SP-B increases the collapse pressure of palmitic acid to nearly 70 millinewtons per meter.</text>
</comment>
<dbReference type="GO" id="GO:0006665">
    <property type="term" value="P:sphingolipid metabolic process"/>
    <property type="evidence" value="ECO:0007669"/>
    <property type="project" value="InterPro"/>
</dbReference>
<dbReference type="InterPro" id="IPR008139">
    <property type="entry name" value="SaposinB_dom"/>
</dbReference>
<dbReference type="SMART" id="SM00162">
    <property type="entry name" value="SAPA"/>
    <property type="match status" value="1"/>
</dbReference>
<name>A0A8C3IGB3_CHRPI</name>
<keyword evidence="16" id="KW-1185">Reference proteome</keyword>
<organism evidence="15 16">
    <name type="scientific">Chrysemys picta bellii</name>
    <name type="common">Western painted turtle</name>
    <name type="synonym">Emys bellii</name>
    <dbReference type="NCBI Taxonomy" id="8478"/>
    <lineage>
        <taxon>Eukaryota</taxon>
        <taxon>Metazoa</taxon>
        <taxon>Chordata</taxon>
        <taxon>Craniata</taxon>
        <taxon>Vertebrata</taxon>
        <taxon>Euteleostomi</taxon>
        <taxon>Archelosauria</taxon>
        <taxon>Testudinata</taxon>
        <taxon>Testudines</taxon>
        <taxon>Cryptodira</taxon>
        <taxon>Durocryptodira</taxon>
        <taxon>Testudinoidea</taxon>
        <taxon>Emydidae</taxon>
        <taxon>Chrysemys</taxon>
    </lineage>
</organism>
<accession>A0A8C3IGB3</accession>
<feature type="domain" description="Saposin B-type" evidence="13">
    <location>
        <begin position="70"/>
        <end position="152"/>
    </location>
</feature>
<dbReference type="GO" id="GO:0005576">
    <property type="term" value="C:extracellular region"/>
    <property type="evidence" value="ECO:0007669"/>
    <property type="project" value="UniProtKB-SubCell"/>
</dbReference>
<evidence type="ECO:0000256" key="5">
    <source>
        <dbReference type="ARBA" id="ARBA00022713"/>
    </source>
</evidence>
<dbReference type="GO" id="GO:0005764">
    <property type="term" value="C:lysosome"/>
    <property type="evidence" value="ECO:0007669"/>
    <property type="project" value="InterPro"/>
</dbReference>
<feature type="domain" description="Saposin B-type" evidence="13">
    <location>
        <begin position="190"/>
        <end position="267"/>
    </location>
</feature>
<keyword evidence="8" id="KW-1015">Disulfide bond</keyword>
<evidence type="ECO:0000259" key="13">
    <source>
        <dbReference type="PROSITE" id="PS50015"/>
    </source>
</evidence>
<dbReference type="PROSITE" id="PS51110">
    <property type="entry name" value="SAP_A"/>
    <property type="match status" value="1"/>
</dbReference>
<dbReference type="FunFam" id="1.10.225.10:FF:000008">
    <property type="entry name" value="Pulmonary surfactant-associated protein B"/>
    <property type="match status" value="1"/>
</dbReference>
<evidence type="ECO:0000256" key="1">
    <source>
        <dbReference type="ARBA" id="ARBA00004364"/>
    </source>
</evidence>
<evidence type="ECO:0000256" key="3">
    <source>
        <dbReference type="ARBA" id="ARBA00022439"/>
    </source>
</evidence>
<evidence type="ECO:0000313" key="16">
    <source>
        <dbReference type="Proteomes" id="UP000694380"/>
    </source>
</evidence>
<dbReference type="InterPro" id="IPR011001">
    <property type="entry name" value="Saposin-like"/>
</dbReference>
<reference evidence="15" key="1">
    <citation type="submission" date="2025-08" db="UniProtKB">
        <authorList>
            <consortium name="Ensembl"/>
        </authorList>
    </citation>
    <scope>IDENTIFICATION</scope>
</reference>
<keyword evidence="5" id="KW-0305">Gaseous exchange</keyword>
<evidence type="ECO:0000256" key="2">
    <source>
        <dbReference type="ARBA" id="ARBA00011748"/>
    </source>
</evidence>
<dbReference type="AlphaFoldDB" id="A0A8C3IGB3"/>
<dbReference type="OMA" id="QCKSFME"/>
<evidence type="ECO:0000256" key="9">
    <source>
        <dbReference type="ARBA" id="ARBA00023180"/>
    </source>
</evidence>
<keyword evidence="7" id="KW-0677">Repeat</keyword>
<evidence type="ECO:0000256" key="6">
    <source>
        <dbReference type="ARBA" id="ARBA00022729"/>
    </source>
</evidence>
<evidence type="ECO:0000256" key="8">
    <source>
        <dbReference type="ARBA" id="ARBA00023157"/>
    </source>
</evidence>
<evidence type="ECO:0000256" key="11">
    <source>
        <dbReference type="ARBA" id="ARBA00041094"/>
    </source>
</evidence>
<dbReference type="PROSITE" id="PS50015">
    <property type="entry name" value="SAP_B"/>
    <property type="match status" value="2"/>
</dbReference>
<protein>
    <recommendedName>
        <fullName evidence="11">Pulmonary surfactant-associated protein B</fullName>
    </recommendedName>
    <alternativeName>
        <fullName evidence="12">Pulmonary surfactant-associated proteolipid SPL(Phe)</fullName>
    </alternativeName>
</protein>
<evidence type="ECO:0000259" key="14">
    <source>
        <dbReference type="PROSITE" id="PS51110"/>
    </source>
</evidence>
<keyword evidence="9" id="KW-0325">Glycoprotein</keyword>
<keyword evidence="4" id="KW-0964">Secreted</keyword>
<dbReference type="InterPro" id="IPR008373">
    <property type="entry name" value="Saposin"/>
</dbReference>
<dbReference type="GeneTree" id="ENSGT00940000161711"/>
<sequence>MEAVCPWCRPGPSCVSLTGPWPLSSLALAGSPLAQQGCAEGPTFWCRSLVTAVRCGAVQICAQAGWNQAAKDMCADCGQIVTILTRMAKDSAFKDSIQKYLTHECTLLPLHTLVPHCQKVVDTYFTLFIACLEGQIKPASICGRLGLCQGPDASPTLCLVAWHCQASPRLLELTPFSFPKGGHSKDLPFPLPLCWMCRSFVGRIESTIPKGAIAKSMSQLCRLLPGTIGGMCQCLMEKYTTTVLDLILDKLGPRLICGMLLMCATGENCGPGESWPWPHSAAPGLGGWNLQGVPRGQEGISGERVGASWTDDQGETLTRLLPPQCKSFMEWHWPQLLTLLPKAWDPQSMCQVRGVPPTPSQGSRPLAPARWHQDLKGKSWETLSATVAPSWAPSVATQRGAAPRLPCAPDLPLRLTGLVLSLPPAHRNWARVRLGRALLPEPRAVRWDQPTGAPAWRLPSSAR</sequence>
<comment type="subcellular location">
    <subcellularLocation>
        <location evidence="1">Secreted</location>
        <location evidence="1">Extracellular space</location>
        <location evidence="1">Surface film</location>
    </subcellularLocation>
</comment>
<dbReference type="GO" id="GO:0007585">
    <property type="term" value="P:respiratory gaseous exchange by respiratory system"/>
    <property type="evidence" value="ECO:0007669"/>
    <property type="project" value="UniProtKB-KW"/>
</dbReference>
<feature type="domain" description="Saposin A-type" evidence="14">
    <location>
        <begin position="31"/>
        <end position="71"/>
    </location>
</feature>
<dbReference type="GO" id="GO:0005771">
    <property type="term" value="C:multivesicular body"/>
    <property type="evidence" value="ECO:0007669"/>
    <property type="project" value="TreeGrafter"/>
</dbReference>
<dbReference type="Pfam" id="PF02199">
    <property type="entry name" value="SapA"/>
    <property type="match status" value="1"/>
</dbReference>
<dbReference type="Gene3D" id="1.10.225.10">
    <property type="entry name" value="Saposin-like"/>
    <property type="match status" value="2"/>
</dbReference>
<keyword evidence="3" id="KW-0767">Surface film</keyword>
<comment type="subunit">
    <text evidence="2">Homodimer; disulfide-linked.</text>
</comment>
<dbReference type="GO" id="GO:0016020">
    <property type="term" value="C:membrane"/>
    <property type="evidence" value="ECO:0007669"/>
    <property type="project" value="GOC"/>
</dbReference>
<evidence type="ECO:0000256" key="10">
    <source>
        <dbReference type="ARBA" id="ARBA00037221"/>
    </source>
</evidence>
<gene>
    <name evidence="15" type="primary">SFTPB</name>
</gene>
<proteinExistence type="predicted"/>
<dbReference type="InterPro" id="IPR003119">
    <property type="entry name" value="SAP_A"/>
</dbReference>
<evidence type="ECO:0000256" key="4">
    <source>
        <dbReference type="ARBA" id="ARBA00022525"/>
    </source>
</evidence>
<keyword evidence="6" id="KW-0732">Signal</keyword>
<reference evidence="15" key="2">
    <citation type="submission" date="2025-09" db="UniProtKB">
        <authorList>
            <consortium name="Ensembl"/>
        </authorList>
    </citation>
    <scope>IDENTIFICATION</scope>
</reference>
<evidence type="ECO:0000313" key="15">
    <source>
        <dbReference type="Ensembl" id="ENSCPBP00000033190.1"/>
    </source>
</evidence>
<evidence type="ECO:0000256" key="7">
    <source>
        <dbReference type="ARBA" id="ARBA00022737"/>
    </source>
</evidence>
<dbReference type="InterPro" id="IPR051428">
    <property type="entry name" value="Sphingo_Act-Surfact_Prot"/>
</dbReference>
<dbReference type="PANTHER" id="PTHR11480">
    <property type="entry name" value="SAPOSIN-RELATED"/>
    <property type="match status" value="1"/>
</dbReference>
<dbReference type="Pfam" id="PF03489">
    <property type="entry name" value="SapB_2"/>
    <property type="match status" value="1"/>
</dbReference>
<evidence type="ECO:0000256" key="12">
    <source>
        <dbReference type="ARBA" id="ARBA00041785"/>
    </source>
</evidence>
<dbReference type="Proteomes" id="UP000694380">
    <property type="component" value="Unplaced"/>
</dbReference>
<dbReference type="InterPro" id="IPR008138">
    <property type="entry name" value="SapB_2"/>
</dbReference>
<dbReference type="SUPFAM" id="SSF47862">
    <property type="entry name" value="Saposin"/>
    <property type="match status" value="2"/>
</dbReference>
<dbReference type="Ensembl" id="ENSCPBT00000039001.1">
    <property type="protein sequence ID" value="ENSCPBP00000033190.1"/>
    <property type="gene ID" value="ENSCPBG00000023243.1"/>
</dbReference>
<dbReference type="PRINTS" id="PR01797">
    <property type="entry name" value="SAPOSIN"/>
</dbReference>
<dbReference type="SMART" id="SM00741">
    <property type="entry name" value="SapB"/>
    <property type="match status" value="2"/>
</dbReference>
<dbReference type="PANTHER" id="PTHR11480:SF33">
    <property type="entry name" value="PULMONARY SURFACTANT-ASSOCIATED PROTEIN B"/>
    <property type="match status" value="1"/>
</dbReference>